<dbReference type="FunCoup" id="A0A066W6K3">
    <property type="interactions" value="312"/>
</dbReference>
<feature type="compositionally biased region" description="Polar residues" evidence="8">
    <location>
        <begin position="716"/>
        <end position="730"/>
    </location>
</feature>
<evidence type="ECO:0000313" key="10">
    <source>
        <dbReference type="EMBL" id="KDN49612.1"/>
    </source>
</evidence>
<feature type="compositionally biased region" description="Low complexity" evidence="8">
    <location>
        <begin position="1407"/>
        <end position="1428"/>
    </location>
</feature>
<dbReference type="FunFam" id="1.10.510.10:FF:000946">
    <property type="entry name" value="Probable serine/threonine-protein kinase DDB_G0284251"/>
    <property type="match status" value="1"/>
</dbReference>
<comment type="similarity">
    <text evidence="6">Belongs to the protein kinase superfamily. STE Ser/Thr protein kinase family.</text>
</comment>
<feature type="compositionally biased region" description="Polar residues" evidence="8">
    <location>
        <begin position="135"/>
        <end position="144"/>
    </location>
</feature>
<keyword evidence="4" id="KW-0418">Kinase</keyword>
<feature type="compositionally biased region" description="Low complexity" evidence="8">
    <location>
        <begin position="113"/>
        <end position="132"/>
    </location>
</feature>
<dbReference type="InterPro" id="IPR050538">
    <property type="entry name" value="MAP_kinase_kinase_kinase"/>
</dbReference>
<feature type="binding site" evidence="7">
    <location>
        <position position="210"/>
    </location>
    <ligand>
        <name>ATP</name>
        <dbReference type="ChEBI" id="CHEBI:30616"/>
    </ligand>
</feature>
<dbReference type="InterPro" id="IPR017441">
    <property type="entry name" value="Protein_kinase_ATP_BS"/>
</dbReference>
<dbReference type="SUPFAM" id="SSF56112">
    <property type="entry name" value="Protein kinase-like (PK-like)"/>
    <property type="match status" value="1"/>
</dbReference>
<keyword evidence="5 7" id="KW-0067">ATP-binding</keyword>
<evidence type="ECO:0000256" key="4">
    <source>
        <dbReference type="ARBA" id="ARBA00022777"/>
    </source>
</evidence>
<dbReference type="OrthoDB" id="8693905at2759"/>
<dbReference type="GeneID" id="25264112"/>
<dbReference type="Pfam" id="PF00069">
    <property type="entry name" value="Pkinase"/>
    <property type="match status" value="1"/>
</dbReference>
<feature type="compositionally biased region" description="Low complexity" evidence="8">
    <location>
        <begin position="148"/>
        <end position="159"/>
    </location>
</feature>
<dbReference type="STRING" id="1037660.A0A066W6K3"/>
<dbReference type="FunFam" id="1.25.10.10:FF:000583">
    <property type="entry name" value="MAP3K epsilon protein kinase 1"/>
    <property type="match status" value="1"/>
</dbReference>
<dbReference type="HOGENOM" id="CLU_001872_1_1_1"/>
<feature type="region of interest" description="Disordered" evidence="8">
    <location>
        <begin position="507"/>
        <end position="538"/>
    </location>
</feature>
<dbReference type="EMBL" id="JMSN01000021">
    <property type="protein sequence ID" value="KDN49612.1"/>
    <property type="molecule type" value="Genomic_DNA"/>
</dbReference>
<evidence type="ECO:0000256" key="2">
    <source>
        <dbReference type="ARBA" id="ARBA00022723"/>
    </source>
</evidence>
<dbReference type="GO" id="GO:0004709">
    <property type="term" value="F:MAP kinase kinase kinase activity"/>
    <property type="evidence" value="ECO:0007669"/>
    <property type="project" value="TreeGrafter"/>
</dbReference>
<dbReference type="Gene3D" id="1.25.10.10">
    <property type="entry name" value="Leucine-rich Repeat Variant"/>
    <property type="match status" value="2"/>
</dbReference>
<dbReference type="GO" id="GO:0005524">
    <property type="term" value="F:ATP binding"/>
    <property type="evidence" value="ECO:0007669"/>
    <property type="project" value="UniProtKB-UniRule"/>
</dbReference>
<evidence type="ECO:0000259" key="9">
    <source>
        <dbReference type="PROSITE" id="PS50011"/>
    </source>
</evidence>
<organism evidence="10 11">
    <name type="scientific">Tilletiaria anomala (strain ATCC 24038 / CBS 436.72 / UBC 951)</name>
    <dbReference type="NCBI Taxonomy" id="1037660"/>
    <lineage>
        <taxon>Eukaryota</taxon>
        <taxon>Fungi</taxon>
        <taxon>Dikarya</taxon>
        <taxon>Basidiomycota</taxon>
        <taxon>Ustilaginomycotina</taxon>
        <taxon>Exobasidiomycetes</taxon>
        <taxon>Georgefischeriales</taxon>
        <taxon>Tilletiariaceae</taxon>
        <taxon>Tilletiaria</taxon>
    </lineage>
</organism>
<feature type="region of interest" description="Disordered" evidence="8">
    <location>
        <begin position="1"/>
        <end position="159"/>
    </location>
</feature>
<dbReference type="Proteomes" id="UP000027361">
    <property type="component" value="Unassembled WGS sequence"/>
</dbReference>
<dbReference type="SMART" id="SM00220">
    <property type="entry name" value="S_TKc"/>
    <property type="match status" value="1"/>
</dbReference>
<dbReference type="InterPro" id="IPR011989">
    <property type="entry name" value="ARM-like"/>
</dbReference>
<feature type="region of interest" description="Disordered" evidence="8">
    <location>
        <begin position="1333"/>
        <end position="1358"/>
    </location>
</feature>
<evidence type="ECO:0000256" key="6">
    <source>
        <dbReference type="ARBA" id="ARBA00025754"/>
    </source>
</evidence>
<comment type="caution">
    <text evidence="10">The sequence shown here is derived from an EMBL/GenBank/DDBJ whole genome shotgun (WGS) entry which is preliminary data.</text>
</comment>
<dbReference type="PROSITE" id="PS50011">
    <property type="entry name" value="PROTEIN_KINASE_DOM"/>
    <property type="match status" value="1"/>
</dbReference>
<dbReference type="PROSITE" id="PS00107">
    <property type="entry name" value="PROTEIN_KINASE_ATP"/>
    <property type="match status" value="1"/>
</dbReference>
<feature type="compositionally biased region" description="Low complexity" evidence="8">
    <location>
        <begin position="57"/>
        <end position="68"/>
    </location>
</feature>
<feature type="region of interest" description="Disordered" evidence="8">
    <location>
        <begin position="571"/>
        <end position="593"/>
    </location>
</feature>
<feature type="domain" description="Protein kinase" evidence="9">
    <location>
        <begin position="181"/>
        <end position="431"/>
    </location>
</feature>
<dbReference type="InParanoid" id="A0A066W6K3"/>
<dbReference type="InterPro" id="IPR016024">
    <property type="entry name" value="ARM-type_fold"/>
</dbReference>
<dbReference type="GO" id="GO:0046872">
    <property type="term" value="F:metal ion binding"/>
    <property type="evidence" value="ECO:0007669"/>
    <property type="project" value="UniProtKB-KW"/>
</dbReference>
<evidence type="ECO:0000313" key="11">
    <source>
        <dbReference type="Proteomes" id="UP000027361"/>
    </source>
</evidence>
<dbReference type="FunFam" id="3.30.200.20:FF:000042">
    <property type="entry name" value="Aurora kinase A"/>
    <property type="match status" value="1"/>
</dbReference>
<feature type="region of interest" description="Disordered" evidence="8">
    <location>
        <begin position="1406"/>
        <end position="1453"/>
    </location>
</feature>
<dbReference type="CDD" id="cd06627">
    <property type="entry name" value="STKc_Cdc7_like"/>
    <property type="match status" value="1"/>
</dbReference>
<evidence type="ECO:0000256" key="3">
    <source>
        <dbReference type="ARBA" id="ARBA00022741"/>
    </source>
</evidence>
<feature type="compositionally biased region" description="Basic and acidic residues" evidence="8">
    <location>
        <begin position="1342"/>
        <end position="1355"/>
    </location>
</feature>
<evidence type="ECO:0000256" key="1">
    <source>
        <dbReference type="ARBA" id="ARBA00022679"/>
    </source>
</evidence>
<reference evidence="10 11" key="1">
    <citation type="submission" date="2014-05" db="EMBL/GenBank/DDBJ databases">
        <title>Draft genome sequence of a rare smut relative, Tilletiaria anomala UBC 951.</title>
        <authorList>
            <consortium name="DOE Joint Genome Institute"/>
            <person name="Toome M."/>
            <person name="Kuo A."/>
            <person name="Henrissat B."/>
            <person name="Lipzen A."/>
            <person name="Tritt A."/>
            <person name="Yoshinaga Y."/>
            <person name="Zane M."/>
            <person name="Barry K."/>
            <person name="Grigoriev I.V."/>
            <person name="Spatafora J.W."/>
            <person name="Aimea M.C."/>
        </authorList>
    </citation>
    <scope>NUCLEOTIDE SEQUENCE [LARGE SCALE GENOMIC DNA]</scope>
    <source>
        <strain evidence="10 11">UBC 951</strain>
    </source>
</reference>
<keyword evidence="2" id="KW-0479">Metal-binding</keyword>
<feature type="compositionally biased region" description="Basic and acidic residues" evidence="8">
    <location>
        <begin position="529"/>
        <end position="538"/>
    </location>
</feature>
<dbReference type="PANTHER" id="PTHR48016:SF4">
    <property type="entry name" value="PROTEIN KINASE DOMAIN-CONTAINING PROTEIN"/>
    <property type="match status" value="1"/>
</dbReference>
<dbReference type="Gene3D" id="1.10.510.10">
    <property type="entry name" value="Transferase(Phosphotransferase) domain 1"/>
    <property type="match status" value="1"/>
</dbReference>
<proteinExistence type="inferred from homology"/>
<dbReference type="PANTHER" id="PTHR48016">
    <property type="entry name" value="MAP KINASE KINASE KINASE SSK2-RELATED-RELATED"/>
    <property type="match status" value="1"/>
</dbReference>
<gene>
    <name evidence="10" type="ORF">K437DRAFT_255295</name>
</gene>
<protein>
    <recommendedName>
        <fullName evidence="9">Protein kinase domain-containing protein</fullName>
    </recommendedName>
</protein>
<feature type="region of interest" description="Disordered" evidence="8">
    <location>
        <begin position="701"/>
        <end position="733"/>
    </location>
</feature>
<keyword evidence="11" id="KW-1185">Reference proteome</keyword>
<dbReference type="GO" id="GO:0005737">
    <property type="term" value="C:cytoplasm"/>
    <property type="evidence" value="ECO:0007669"/>
    <property type="project" value="TreeGrafter"/>
</dbReference>
<dbReference type="PROSITE" id="PS00108">
    <property type="entry name" value="PROTEIN_KINASE_ST"/>
    <property type="match status" value="1"/>
</dbReference>
<dbReference type="OMA" id="VKQIKLV"/>
<keyword evidence="1" id="KW-0808">Transferase</keyword>
<evidence type="ECO:0000256" key="5">
    <source>
        <dbReference type="ARBA" id="ARBA00022840"/>
    </source>
</evidence>
<keyword evidence="3 7" id="KW-0547">Nucleotide-binding</keyword>
<evidence type="ECO:0000256" key="7">
    <source>
        <dbReference type="PROSITE-ProRule" id="PRU10141"/>
    </source>
</evidence>
<accession>A0A066W6K3</accession>
<name>A0A066W6K3_TILAU</name>
<dbReference type="InterPro" id="IPR000719">
    <property type="entry name" value="Prot_kinase_dom"/>
</dbReference>
<dbReference type="InterPro" id="IPR008271">
    <property type="entry name" value="Ser/Thr_kinase_AS"/>
</dbReference>
<dbReference type="InterPro" id="IPR011009">
    <property type="entry name" value="Kinase-like_dom_sf"/>
</dbReference>
<evidence type="ECO:0000256" key="8">
    <source>
        <dbReference type="SAM" id="MobiDB-lite"/>
    </source>
</evidence>
<sequence length="1453" mass="158485">MNQNELGQLHRRTNSGSGSSFGGGATVRPNHLKSPRLGQIKEHWTSTPVPAHASPTSAAEGASSFSSAVDPSHAHAPPARRPTPPEGLVGSRSHHIGQYNDDANDSSQRLGHGRAASESSIRSRSPGVSPGSTVLRPSSSQQAPELNARATSSAAATPAIRELKPSRTAMGSAGDAQLAHYSLGDCLGRGAFGSVYRGLNWMTGETVAVKQIDLSNIPESELGEIMSEIELLRNLKHPNIVKYKGSEKTTDYLYIILEYCENGSLQHICKKFGKFPEGLVGVYVSQVLEGLCYLHDQGVIHRDIKGANILTNKDGSVKLADFGVATKTGAMNDYAVVGSPYWMAPEVIDQSGATTASDIWSVGCVVIELLEGKPPYSELEPMPALFRIVQDDFPPLPESASPVVKDFLMHCFQKDANLRVSAKKLLRHPWMMNSRRQLQQMRTGGSLKSNGPNVHDEAVKTVQEWNQILKEPPQAMMTLPTDTGGKASAEPLSYIGGFEAKDGTIRVSQRPRKQRPTMRSFPPSQLHMEGAEGTKESRLVSRVGSMAPMPPSAQAPPLAPTNRVTAALSLADPSKARAPQGEGRSDNWDDDFEDGVTTTKIAALGRLKEPEVRRSSLVEAVPTQLKPATTVSHVRGPVWSTHTTSKNPDDYSEAFVDDEDSRISVKLRNFAHSNSDVGRLQGSSSKPLALKLSFDSLRARTPKGTEAPVSPHVTLKLSSPPASRQGSLRSPAQAEDLRQALGRYSEASALENYEDDFDDGLAAADLVLPNVLRLSQPRIPPDHEKEDDVESDPFSELEEVFASSGDMDANVARDHHARMCQYVNELVERLDPSDQELSLIEICDQLDTILTEAPEMKHQFFASHGALSLVQLLEAIRYPEVICRILGVLNLLIFQDPEAQENLCLIGAIPVVMAFTSKRFNHDVRLEAAHFVYAMCSTSSLTLQFVLSCRGLKTLVNLIDEDYNEQRDLVWLGVGCVNSVLELQSPASRNNFCRMLAQQGLLDPLSTALISVSADSGDQYAKQAQVQALQTFLIYSQSDSWMKQQLASRSVLRRILKSTQSLDSLSLVTAVRIIKNLSMHPQIMDQLQNCNSIEVLTRILSDHHGGPCGNEISNQVLNAIYNLCRLSKSRQEEAAQAGIIPQLLRVARTNSPMRQFALPTLCDFAHASKATRKIFWQHDGLRFYLQLLEDVYWQVPALDSVLVWLQDETSRVEGVLLQPTSVASLSNCFSSSKGVSFENLLEPFVKICRISSGIAVALARFASFFQRIADRLHHKKAIVRLNLLRITKILCDVHPDRSAVLSNGGLSDIIKSLSKEDSAVLVRELARDIVTTPAAAPSRGLRPPEKGDAQSRRSMSETCAGPAVAIHNGDVHLQRVSGSGNGNGVVRRPIPDWAAASTRTAVLQQYSSSSSASAVSPSSPSPRRVPSSQALLAPRSSSRRALYESLQERNDPG</sequence>
<dbReference type="RefSeq" id="XP_013244398.1">
    <property type="nucleotide sequence ID" value="XM_013388944.1"/>
</dbReference>
<dbReference type="SUPFAM" id="SSF48371">
    <property type="entry name" value="ARM repeat"/>
    <property type="match status" value="1"/>
</dbReference>